<reference evidence="3" key="2">
    <citation type="submission" date="2013-12" db="EMBL/GenBank/DDBJ databases">
        <authorList>
            <person name="Yu Y."/>
            <person name="Lee S."/>
            <person name="de Baynast K."/>
            <person name="Wissotski M."/>
            <person name="Liu L."/>
            <person name="Talag J."/>
            <person name="Goicoechea J."/>
            <person name="Angelova A."/>
            <person name="Jetty R."/>
            <person name="Kudrna D."/>
            <person name="Golser W."/>
            <person name="Rivera L."/>
            <person name="Zhang J."/>
            <person name="Wing R."/>
        </authorList>
    </citation>
    <scope>NUCLEOTIDE SEQUENCE</scope>
</reference>
<evidence type="ECO:0000256" key="1">
    <source>
        <dbReference type="SAM" id="Phobius"/>
    </source>
</evidence>
<name>A0A0D9WAB4_9ORYZ</name>
<dbReference type="PANTHER" id="PTHR31170:SF18">
    <property type="entry name" value="(WILD MALAYSIAN BANANA) HYPOTHETICAL PROTEIN"/>
    <property type="match status" value="1"/>
</dbReference>
<reference evidence="2" key="3">
    <citation type="submission" date="2015-04" db="UniProtKB">
        <authorList>
            <consortium name="EnsemblPlants"/>
        </authorList>
    </citation>
    <scope>IDENTIFICATION</scope>
</reference>
<keyword evidence="1" id="KW-1133">Transmembrane helix</keyword>
<dbReference type="HOGENOM" id="CLU_020188_0_2_1"/>
<proteinExistence type="predicted"/>
<evidence type="ECO:0000313" key="2">
    <source>
        <dbReference type="EnsemblPlants" id="LPERR04G23030.1"/>
    </source>
</evidence>
<dbReference type="PANTHER" id="PTHR31170">
    <property type="entry name" value="BNAC04G53230D PROTEIN"/>
    <property type="match status" value="1"/>
</dbReference>
<dbReference type="Proteomes" id="UP000032180">
    <property type="component" value="Chromosome 4"/>
</dbReference>
<organism evidence="2 3">
    <name type="scientific">Leersia perrieri</name>
    <dbReference type="NCBI Taxonomy" id="77586"/>
    <lineage>
        <taxon>Eukaryota</taxon>
        <taxon>Viridiplantae</taxon>
        <taxon>Streptophyta</taxon>
        <taxon>Embryophyta</taxon>
        <taxon>Tracheophyta</taxon>
        <taxon>Spermatophyta</taxon>
        <taxon>Magnoliopsida</taxon>
        <taxon>Liliopsida</taxon>
        <taxon>Poales</taxon>
        <taxon>Poaceae</taxon>
        <taxon>BOP clade</taxon>
        <taxon>Oryzoideae</taxon>
        <taxon>Oryzeae</taxon>
        <taxon>Oryzinae</taxon>
        <taxon>Leersia</taxon>
    </lineage>
</organism>
<dbReference type="Gramene" id="LPERR04G23030.1">
    <property type="protein sequence ID" value="LPERR04G23030.1"/>
    <property type="gene ID" value="LPERR04G23030"/>
</dbReference>
<dbReference type="EnsemblPlants" id="LPERR04G23030.1">
    <property type="protein sequence ID" value="LPERR04G23030.1"/>
    <property type="gene ID" value="LPERR04G23030"/>
</dbReference>
<keyword evidence="3" id="KW-1185">Reference proteome</keyword>
<keyword evidence="1" id="KW-0472">Membrane</keyword>
<keyword evidence="1" id="KW-0812">Transmembrane</keyword>
<protein>
    <submittedName>
        <fullName evidence="2">Uncharacterized protein</fullName>
    </submittedName>
</protein>
<dbReference type="InterPro" id="IPR004158">
    <property type="entry name" value="DUF247_pln"/>
</dbReference>
<dbReference type="STRING" id="77586.A0A0D9WAB4"/>
<dbReference type="Pfam" id="PF03140">
    <property type="entry name" value="DUF247"/>
    <property type="match status" value="2"/>
</dbReference>
<reference evidence="2 3" key="1">
    <citation type="submission" date="2012-08" db="EMBL/GenBank/DDBJ databases">
        <title>Oryza genome evolution.</title>
        <authorList>
            <person name="Wing R.A."/>
        </authorList>
    </citation>
    <scope>NUCLEOTIDE SEQUENCE</scope>
</reference>
<accession>A0A0D9WAB4</accession>
<feature type="transmembrane region" description="Helical" evidence="1">
    <location>
        <begin position="373"/>
        <end position="397"/>
    </location>
</feature>
<dbReference type="eggNOG" id="ENOG502R6EN">
    <property type="taxonomic scope" value="Eukaryota"/>
</dbReference>
<sequence>MVSGMRARATLDFNRIATSITNEINDCERKNNETCIFSIQRVTEHIIDVNRKAYEPTILSIGPYHHGIETLCDMEKEKWSCLDFILKMNCERSLKDYLTVIAQHEKIARNCYSEEIKLDKKRFIRMLLLDGCFILVFLNGIETATGASNETASTCSRIRLSYEENQQSFIAGKSQLGRKYLRYSSSSEDNQQQRHMLPIQQMDCFQAEHLPNRWRQAVQYHEAGVTLKKREYDRKNRHSLLDVKFSNGEIEIPFLPIDENTESLLRNLIAREQTDLRFGNDITAYICFMSQLISTPEDVSLLSQKGIIVHVMDSDDEVSALFTWLIKQVTINADGDYYLKSLCHQLEVHYQSRLNRWIAWLWLNHFSNPWLGMAVWAAAIMVICTVVQTIFTILAYLKPPA</sequence>
<dbReference type="AlphaFoldDB" id="A0A0D9WAB4"/>
<evidence type="ECO:0000313" key="3">
    <source>
        <dbReference type="Proteomes" id="UP000032180"/>
    </source>
</evidence>